<feature type="region of interest" description="Disordered" evidence="3">
    <location>
        <begin position="516"/>
        <end position="535"/>
    </location>
</feature>
<dbReference type="Pfam" id="PF13365">
    <property type="entry name" value="Trypsin_2"/>
    <property type="match status" value="1"/>
</dbReference>
<sequence>MSDEWNKDGNGFDSVPLNDHTESEAPISGDNRNMQAQDHSADTGTAEQSNTTYSWVNPKLQQQSGTEDKREWDSRNTWSDQSTGQTRSTWGDQQGAGEKRSAQYDSYHFSNMQTEPPKKVKKPVNPTLKKFGLCAALALVFGLIAGFTILGITSLGGGKEQVQIQPTIPSTETTTSGDSVKAEAQNTNAAGNTVADVARNSMPSLVSISNKSVQEVQDFFGGTQAYESESSGSGIIVGQNDSELLIATNNHVISGANTITVSFIDNSSVEAQIKGTDANNDLAVVAVDISKLSEDTLSQIKVATIGNSDDLAVGEQVVAIGNALGYGQSVTSGYVSALDREVTVENVTANLIQTDAAINPGNSGGALLNMNGELIGINSVKFASNAVEGMGYAIPVSTAEPILDELMNRETRSKVDEAKSAYLGISCKNVSAETSQMYNMPTGVFVYDVTAGTAAEKAGMLKGDIITKFDGSTVSTYNELVSALEYYEAGETVEVVVQRADSGEYKEVTLNITLDKRPDDAAQSSGQPALPQNFQ</sequence>
<keyword evidence="2" id="KW-0378">Hydrolase</keyword>
<dbReference type="SUPFAM" id="SSF50494">
    <property type="entry name" value="Trypsin-like serine proteases"/>
    <property type="match status" value="1"/>
</dbReference>
<accession>A0ABY5VET8</accession>
<dbReference type="EMBL" id="CP102290">
    <property type="protein sequence ID" value="UWP58446.1"/>
    <property type="molecule type" value="Genomic_DNA"/>
</dbReference>
<evidence type="ECO:0000259" key="5">
    <source>
        <dbReference type="PROSITE" id="PS50106"/>
    </source>
</evidence>
<feature type="compositionally biased region" description="Polar residues" evidence="3">
    <location>
        <begin position="75"/>
        <end position="92"/>
    </location>
</feature>
<dbReference type="PANTHER" id="PTHR43343">
    <property type="entry name" value="PEPTIDASE S12"/>
    <property type="match status" value="1"/>
</dbReference>
<feature type="compositionally biased region" description="Polar residues" evidence="3">
    <location>
        <begin position="522"/>
        <end position="535"/>
    </location>
</feature>
<evidence type="ECO:0000256" key="1">
    <source>
        <dbReference type="ARBA" id="ARBA00022670"/>
    </source>
</evidence>
<keyword evidence="1" id="KW-0645">Protease</keyword>
<dbReference type="InterPro" id="IPR036034">
    <property type="entry name" value="PDZ_sf"/>
</dbReference>
<dbReference type="SMART" id="SM00228">
    <property type="entry name" value="PDZ"/>
    <property type="match status" value="1"/>
</dbReference>
<feature type="region of interest" description="Disordered" evidence="3">
    <location>
        <begin position="1"/>
        <end position="102"/>
    </location>
</feature>
<evidence type="ECO:0000256" key="2">
    <source>
        <dbReference type="ARBA" id="ARBA00022801"/>
    </source>
</evidence>
<dbReference type="PANTHER" id="PTHR43343:SF3">
    <property type="entry name" value="PROTEASE DO-LIKE 8, CHLOROPLASTIC"/>
    <property type="match status" value="1"/>
</dbReference>
<dbReference type="PROSITE" id="PS50106">
    <property type="entry name" value="PDZ"/>
    <property type="match status" value="1"/>
</dbReference>
<protein>
    <submittedName>
        <fullName evidence="6">Trypsin-like peptidase domain-containing protein</fullName>
    </submittedName>
</protein>
<dbReference type="Pfam" id="PF13180">
    <property type="entry name" value="PDZ_2"/>
    <property type="match status" value="1"/>
</dbReference>
<feature type="transmembrane region" description="Helical" evidence="4">
    <location>
        <begin position="131"/>
        <end position="152"/>
    </location>
</feature>
<dbReference type="PRINTS" id="PR00834">
    <property type="entry name" value="PROTEASES2C"/>
</dbReference>
<reference evidence="6" key="1">
    <citation type="journal article" date="2022" name="Cell">
        <title>Design, construction, and in vivo augmentation of a complex gut microbiome.</title>
        <authorList>
            <person name="Cheng A.G."/>
            <person name="Ho P.Y."/>
            <person name="Aranda-Diaz A."/>
            <person name="Jain S."/>
            <person name="Yu F.B."/>
            <person name="Meng X."/>
            <person name="Wang M."/>
            <person name="Iakiviak M."/>
            <person name="Nagashima K."/>
            <person name="Zhao A."/>
            <person name="Murugkar P."/>
            <person name="Patil A."/>
            <person name="Atabakhsh K."/>
            <person name="Weakley A."/>
            <person name="Yan J."/>
            <person name="Brumbaugh A.R."/>
            <person name="Higginbottom S."/>
            <person name="Dimas A."/>
            <person name="Shiver A.L."/>
            <person name="Deutschbauer A."/>
            <person name="Neff N."/>
            <person name="Sonnenburg J.L."/>
            <person name="Huang K.C."/>
            <person name="Fischbach M.A."/>
        </authorList>
    </citation>
    <scope>NUCLEOTIDE SEQUENCE</scope>
    <source>
        <strain evidence="6">DSM 19829</strain>
    </source>
</reference>
<feature type="compositionally biased region" description="Polar residues" evidence="3">
    <location>
        <begin position="30"/>
        <end position="65"/>
    </location>
</feature>
<dbReference type="SUPFAM" id="SSF50156">
    <property type="entry name" value="PDZ domain-like"/>
    <property type="match status" value="1"/>
</dbReference>
<dbReference type="Gene3D" id="2.40.10.120">
    <property type="match status" value="1"/>
</dbReference>
<dbReference type="InterPro" id="IPR001940">
    <property type="entry name" value="Peptidase_S1C"/>
</dbReference>
<keyword evidence="4" id="KW-0812">Transmembrane</keyword>
<keyword evidence="4" id="KW-1133">Transmembrane helix</keyword>
<keyword evidence="4" id="KW-0472">Membrane</keyword>
<evidence type="ECO:0000313" key="6">
    <source>
        <dbReference type="EMBL" id="UWP58446.1"/>
    </source>
</evidence>
<gene>
    <name evidence="6" type="ORF">NQ502_13765</name>
</gene>
<evidence type="ECO:0000313" key="7">
    <source>
        <dbReference type="Proteomes" id="UP001060164"/>
    </source>
</evidence>
<dbReference type="InterPro" id="IPR009003">
    <property type="entry name" value="Peptidase_S1_PA"/>
</dbReference>
<feature type="domain" description="PDZ" evidence="5">
    <location>
        <begin position="412"/>
        <end position="501"/>
    </location>
</feature>
<evidence type="ECO:0000256" key="4">
    <source>
        <dbReference type="SAM" id="Phobius"/>
    </source>
</evidence>
<dbReference type="Gene3D" id="2.30.42.10">
    <property type="match status" value="1"/>
</dbReference>
<keyword evidence="7" id="KW-1185">Reference proteome</keyword>
<dbReference type="RefSeq" id="WP_044983157.1">
    <property type="nucleotide sequence ID" value="NZ_CABLBR010000008.1"/>
</dbReference>
<name>A0ABY5VET8_9FIRM</name>
<dbReference type="InterPro" id="IPR001478">
    <property type="entry name" value="PDZ"/>
</dbReference>
<dbReference type="Proteomes" id="UP001060164">
    <property type="component" value="Chromosome"/>
</dbReference>
<proteinExistence type="predicted"/>
<dbReference type="InterPro" id="IPR051201">
    <property type="entry name" value="Chloro_Bact_Ser_Proteases"/>
</dbReference>
<organism evidence="6 7">
    <name type="scientific">Ruminococcus gauvreauii</name>
    <dbReference type="NCBI Taxonomy" id="438033"/>
    <lineage>
        <taxon>Bacteria</taxon>
        <taxon>Bacillati</taxon>
        <taxon>Bacillota</taxon>
        <taxon>Clostridia</taxon>
        <taxon>Eubacteriales</taxon>
        <taxon>Oscillospiraceae</taxon>
        <taxon>Ruminococcus</taxon>
    </lineage>
</organism>
<evidence type="ECO:0000256" key="3">
    <source>
        <dbReference type="SAM" id="MobiDB-lite"/>
    </source>
</evidence>